<reference evidence="2 3" key="1">
    <citation type="submission" date="2020-05" db="EMBL/GenBank/DDBJ databases">
        <authorList>
            <person name="Whitworth D."/>
        </authorList>
    </citation>
    <scope>NUCLEOTIDE SEQUENCE [LARGE SCALE GENOMIC DNA]</scope>
    <source>
        <strain evidence="2 3">AM005</strain>
    </source>
</reference>
<dbReference type="AlphaFoldDB" id="A0A7Y4IQY1"/>
<evidence type="ECO:0008006" key="4">
    <source>
        <dbReference type="Google" id="ProtNLM"/>
    </source>
</evidence>
<organism evidence="2 3">
    <name type="scientific">Myxococcus xanthus</name>
    <dbReference type="NCBI Taxonomy" id="34"/>
    <lineage>
        <taxon>Bacteria</taxon>
        <taxon>Pseudomonadati</taxon>
        <taxon>Myxococcota</taxon>
        <taxon>Myxococcia</taxon>
        <taxon>Myxococcales</taxon>
        <taxon>Cystobacterineae</taxon>
        <taxon>Myxococcaceae</taxon>
        <taxon>Myxococcus</taxon>
    </lineage>
</organism>
<evidence type="ECO:0000313" key="3">
    <source>
        <dbReference type="Proteomes" id="UP000533080"/>
    </source>
</evidence>
<dbReference type="RefSeq" id="WP_366817108.1">
    <property type="nucleotide sequence ID" value="NZ_JABFNS010000251.1"/>
</dbReference>
<gene>
    <name evidence="2" type="ORF">HNV28_36825</name>
</gene>
<feature type="signal peptide" evidence="1">
    <location>
        <begin position="1"/>
        <end position="34"/>
    </location>
</feature>
<evidence type="ECO:0000313" key="2">
    <source>
        <dbReference type="EMBL" id="NOJ83812.1"/>
    </source>
</evidence>
<protein>
    <recommendedName>
        <fullName evidence="4">Lipoprotein</fullName>
    </recommendedName>
</protein>
<sequence length="319" mass="33608">MLMNEVGTMRMKQKQQWIAAVCAVVVGGSGVANAHDLICEKKVNGESVVVADAYPYTANYSFKVTNVHPTLPSILLTATDDVLSSEGFTFSPPPPVSIPVNGSLTSNFALQIGSYDECVTIAAQDGVEDNHIDNTFRVTFDLGSAMCSARLTCEREEPPPVECTGPTRTLGFYKNRILTVTQCLAQGAIDLGAIGTITTLPAAEGILWGDPAMYPEGGVRSQLDRLRFLLARQTLVGICNQRLFGATPDPTSLLTDAVAALNTTQCDVISGLIDPVDAFNNGCDSLPLPPGFIPGPSTPQAAEALAVDPTSNSGQSCSP</sequence>
<proteinExistence type="predicted"/>
<evidence type="ECO:0000256" key="1">
    <source>
        <dbReference type="SAM" id="SignalP"/>
    </source>
</evidence>
<dbReference type="Proteomes" id="UP000533080">
    <property type="component" value="Unassembled WGS sequence"/>
</dbReference>
<comment type="caution">
    <text evidence="2">The sequence shown here is derived from an EMBL/GenBank/DDBJ whole genome shotgun (WGS) entry which is preliminary data.</text>
</comment>
<keyword evidence="1" id="KW-0732">Signal</keyword>
<name>A0A7Y4IQY1_MYXXA</name>
<accession>A0A7Y4IQY1</accession>
<dbReference type="EMBL" id="JABFNT010000247">
    <property type="protein sequence ID" value="NOJ83812.1"/>
    <property type="molecule type" value="Genomic_DNA"/>
</dbReference>
<feature type="chain" id="PRO_5030863441" description="Lipoprotein" evidence="1">
    <location>
        <begin position="35"/>
        <end position="319"/>
    </location>
</feature>